<dbReference type="OrthoDB" id="9813435at2"/>
<dbReference type="InterPro" id="IPR036852">
    <property type="entry name" value="Peptidase_S8/S53_dom_sf"/>
</dbReference>
<dbReference type="PROSITE" id="PS51892">
    <property type="entry name" value="SUBTILASE"/>
    <property type="match status" value="1"/>
</dbReference>
<dbReference type="AlphaFoldDB" id="A0A428W5Y0"/>
<dbReference type="SUPFAM" id="SSF52743">
    <property type="entry name" value="Subtilisin-like"/>
    <property type="match status" value="1"/>
</dbReference>
<dbReference type="Pfam" id="PF00082">
    <property type="entry name" value="Peptidase_S8"/>
    <property type="match status" value="1"/>
</dbReference>
<dbReference type="PANTHER" id="PTHR43806">
    <property type="entry name" value="PEPTIDASE S8"/>
    <property type="match status" value="1"/>
</dbReference>
<keyword evidence="2 5" id="KW-0645">Protease</keyword>
<evidence type="ECO:0000256" key="2">
    <source>
        <dbReference type="ARBA" id="ARBA00022670"/>
    </source>
</evidence>
<dbReference type="InterPro" id="IPR050131">
    <property type="entry name" value="Peptidase_S8_subtilisin-like"/>
</dbReference>
<feature type="signal peptide" evidence="8">
    <location>
        <begin position="1"/>
        <end position="35"/>
    </location>
</feature>
<keyword evidence="8" id="KW-0732">Signal</keyword>
<name>A0A428W5Y0_AMYBA</name>
<dbReference type="EMBL" id="QHHU01000057">
    <property type="protein sequence ID" value="RSM38480.1"/>
    <property type="molecule type" value="Genomic_DNA"/>
</dbReference>
<dbReference type="PROSITE" id="PS00137">
    <property type="entry name" value="SUBTILASE_HIS"/>
    <property type="match status" value="1"/>
</dbReference>
<feature type="active site" description="Charge relay system" evidence="5">
    <location>
        <position position="553"/>
    </location>
</feature>
<proteinExistence type="inferred from homology"/>
<evidence type="ECO:0000256" key="7">
    <source>
        <dbReference type="SAM" id="MobiDB-lite"/>
    </source>
</evidence>
<reference evidence="10 11" key="1">
    <citation type="submission" date="2018-05" db="EMBL/GenBank/DDBJ databases">
        <title>Evolution of GPA BGCs.</title>
        <authorList>
            <person name="Waglechner N."/>
            <person name="Wright G.D."/>
        </authorList>
    </citation>
    <scope>NUCLEOTIDE SEQUENCE [LARGE SCALE GENOMIC DNA]</scope>
    <source>
        <strain evidence="10 11">DSM 5908</strain>
    </source>
</reference>
<dbReference type="InterPro" id="IPR022398">
    <property type="entry name" value="Peptidase_S8_His-AS"/>
</dbReference>
<keyword evidence="4 5" id="KW-0720">Serine protease</keyword>
<comment type="caution">
    <text evidence="10">The sequence shown here is derived from an EMBL/GenBank/DDBJ whole genome shotgun (WGS) entry which is preliminary data.</text>
</comment>
<dbReference type="Proteomes" id="UP000286716">
    <property type="component" value="Unassembled WGS sequence"/>
</dbReference>
<dbReference type="GO" id="GO:0006508">
    <property type="term" value="P:proteolysis"/>
    <property type="evidence" value="ECO:0007669"/>
    <property type="project" value="UniProtKB-KW"/>
</dbReference>
<dbReference type="PANTHER" id="PTHR43806:SF11">
    <property type="entry name" value="CEREVISIN-RELATED"/>
    <property type="match status" value="1"/>
</dbReference>
<evidence type="ECO:0000313" key="10">
    <source>
        <dbReference type="EMBL" id="RSM38480.1"/>
    </source>
</evidence>
<dbReference type="InterPro" id="IPR023828">
    <property type="entry name" value="Peptidase_S8_Ser-AS"/>
</dbReference>
<gene>
    <name evidence="10" type="ORF">DMA12_32775</name>
</gene>
<sequence>MTQHRSRWRRRAGITVLATALGASVLGVAVPMASAQQAPPTNGAADGKTLDEHDRALVAEAEKAGKPDVTLLIAAEKGQTGAAVNELKALGGVVQSTDEKLDYVKVSIPPEKAEKAAKLKSVNAVDVDGLIMRDDPKPDGATTPLPQPAPGKNTPRVNPYLPTGDTYAAQFGQVLPGWDGKDATVAVLDSGVDLDSPALATTSHGERKIVDWYNANATNSGDGTWVKQSTQTYTGTFTANGKTWTAPATGGPYTFGLFGETAGDLGAADSETGGDVNRDGDRADSWGVLLDPATKEVRVDLNGNGDFTDEKPMTDYKVKNDFGFFGTDNPATDVAERMAFVVQTDKAGYVGIGIAGAEHGSHVAGIATGNDLFGGKMDGAAPGAKVLAVKVCLTGSACTSSGLVDGVVYAASHGADVINISIGGLPALNDGNNARAELYNRTIAEYNVQIFISAGNSGAGANTVGDPSVATDAISVGSYITKETWLSNYGSVTKNPESLHPFSSRGPREDGGFKPDIIAPGAAISTTPRWTAGSPVAGTYTLPAGYAMLQGTSMAAPQATGAAALLVSAYKATHNGRRPPVAQLRAAIKSTARFVPGIGAYAQGAGLFNVPAAFVALSLNPKPDAVSTSVEVHTALSGLLATPNTGVGIHDREGVTTGKAYTRTYTITRSTGSAHPVPYFVRWVGNDGTFSSGSTVVLPLNTPVKFDVKVNPKSTGVHSALLYLDNPLTIGIDVQTLNTVFAPQEFVAGKGFQVDVSGKAARNQATSYFVRVPPGASALKVDLDAGAGVPGKGQVRFLRYDPTGVPAEASTATTACYLPDAGAGCAGGTPASRTIANPLPGVWEIVVEARRTSDVDEAAYKLSATVLGTAISPNPDVIASATLGTPIARSYTVQNSLGAFTGKLNGATLGSAKTLRPSIAEGTQQQYQIAVTPGSTSLTATIGSPAVVGTDLDLVLYNCTTGSCVQAGVSADGDSEESVTVPNPAPGVWVALVDGYAVPGGTTAYDYLDVFTNPAFGSVAVTDANALRASGSSWTVPATVTVATAPAAGRTLRGQLAVQTDTGVTVGTSLVQITSVS</sequence>
<feature type="chain" id="PRO_5019218740" evidence="8">
    <location>
        <begin position="36"/>
        <end position="1077"/>
    </location>
</feature>
<feature type="active site" description="Charge relay system" evidence="5">
    <location>
        <position position="189"/>
    </location>
</feature>
<evidence type="ECO:0000256" key="8">
    <source>
        <dbReference type="SAM" id="SignalP"/>
    </source>
</evidence>
<keyword evidence="3 5" id="KW-0378">Hydrolase</keyword>
<comment type="similarity">
    <text evidence="1 5 6">Belongs to the peptidase S8 family.</text>
</comment>
<protein>
    <submittedName>
        <fullName evidence="10">Serine protease</fullName>
    </submittedName>
</protein>
<dbReference type="Gene3D" id="3.40.50.200">
    <property type="entry name" value="Peptidase S8/S53 domain"/>
    <property type="match status" value="2"/>
</dbReference>
<evidence type="ECO:0000256" key="6">
    <source>
        <dbReference type="RuleBase" id="RU003355"/>
    </source>
</evidence>
<dbReference type="PROSITE" id="PS00138">
    <property type="entry name" value="SUBTILASE_SER"/>
    <property type="match status" value="1"/>
</dbReference>
<accession>A0A428W5Y0</accession>
<evidence type="ECO:0000256" key="1">
    <source>
        <dbReference type="ARBA" id="ARBA00011073"/>
    </source>
</evidence>
<evidence type="ECO:0000256" key="5">
    <source>
        <dbReference type="PROSITE-ProRule" id="PRU01240"/>
    </source>
</evidence>
<feature type="region of interest" description="Disordered" evidence="7">
    <location>
        <begin position="130"/>
        <end position="158"/>
    </location>
</feature>
<dbReference type="PROSITE" id="PS00136">
    <property type="entry name" value="SUBTILASE_ASP"/>
    <property type="match status" value="1"/>
</dbReference>
<evidence type="ECO:0000256" key="4">
    <source>
        <dbReference type="ARBA" id="ARBA00022825"/>
    </source>
</evidence>
<evidence type="ECO:0000256" key="3">
    <source>
        <dbReference type="ARBA" id="ARBA00022801"/>
    </source>
</evidence>
<keyword evidence="11" id="KW-1185">Reference proteome</keyword>
<dbReference type="Gene3D" id="2.60.120.380">
    <property type="match status" value="1"/>
</dbReference>
<dbReference type="InterPro" id="IPR015500">
    <property type="entry name" value="Peptidase_S8_subtilisin-rel"/>
</dbReference>
<dbReference type="InterPro" id="IPR023827">
    <property type="entry name" value="Peptidase_S8_Asp-AS"/>
</dbReference>
<evidence type="ECO:0000313" key="11">
    <source>
        <dbReference type="Proteomes" id="UP000286716"/>
    </source>
</evidence>
<feature type="active site" description="Charge relay system" evidence="5">
    <location>
        <position position="359"/>
    </location>
</feature>
<evidence type="ECO:0000259" key="9">
    <source>
        <dbReference type="Pfam" id="PF00082"/>
    </source>
</evidence>
<dbReference type="RefSeq" id="WP_020645596.1">
    <property type="nucleotide sequence ID" value="NZ_QHHU01000057.1"/>
</dbReference>
<feature type="domain" description="Peptidase S8/S53" evidence="9">
    <location>
        <begin position="180"/>
        <end position="597"/>
    </location>
</feature>
<organism evidence="10 11">
    <name type="scientific">Amycolatopsis balhimycina DSM 5908</name>
    <dbReference type="NCBI Taxonomy" id="1081091"/>
    <lineage>
        <taxon>Bacteria</taxon>
        <taxon>Bacillati</taxon>
        <taxon>Actinomycetota</taxon>
        <taxon>Actinomycetes</taxon>
        <taxon>Pseudonocardiales</taxon>
        <taxon>Pseudonocardiaceae</taxon>
        <taxon>Amycolatopsis</taxon>
    </lineage>
</organism>
<dbReference type="PRINTS" id="PR00723">
    <property type="entry name" value="SUBTILISIN"/>
</dbReference>
<dbReference type="GO" id="GO:0004252">
    <property type="term" value="F:serine-type endopeptidase activity"/>
    <property type="evidence" value="ECO:0007669"/>
    <property type="project" value="UniProtKB-UniRule"/>
</dbReference>
<dbReference type="InterPro" id="IPR000209">
    <property type="entry name" value="Peptidase_S8/S53_dom"/>
</dbReference>